<feature type="transmembrane region" description="Helical" evidence="7">
    <location>
        <begin position="153"/>
        <end position="173"/>
    </location>
</feature>
<keyword evidence="3" id="KW-1003">Cell membrane</keyword>
<dbReference type="SUPFAM" id="SSF103481">
    <property type="entry name" value="Multidrug resistance efflux transporter EmrE"/>
    <property type="match status" value="2"/>
</dbReference>
<sequence length="307" mass="32842">MSSYRSAIVGLIGATLCWGLSYIMSAYLINFFSPAFLSFIRMVLTWLLVLLLLYRAGKLRWPTRQEWLLLTASSLFGTLIQQPLYFSGLKLSSAANGSLIYAVAPLVAIFMERLLYKVSLTAGKLVGGLLGVVGVVIIISFGGGQFSLSLGDLYLVLAMLGMTIGMMFTPLLVKTMPLTAINIISGGLGAILISPMVAIESYNGGLIATNNASIWLMLLPLALITATSGIWWTRGVAVTGPGTASMFMNIPPFISLILGHFLLGDEIYVTQLLGGALILIGVFISNRNASKKVVQVNETTSTTEATT</sequence>
<dbReference type="InterPro" id="IPR000620">
    <property type="entry name" value="EamA_dom"/>
</dbReference>
<feature type="transmembrane region" description="Helical" evidence="7">
    <location>
        <begin position="67"/>
        <end position="86"/>
    </location>
</feature>
<feature type="transmembrane region" description="Helical" evidence="7">
    <location>
        <begin position="268"/>
        <end position="285"/>
    </location>
</feature>
<keyword evidence="4 7" id="KW-0812">Transmembrane</keyword>
<name>A0A850EMP5_9BACL</name>
<dbReference type="Pfam" id="PF00892">
    <property type="entry name" value="EamA"/>
    <property type="match status" value="2"/>
</dbReference>
<dbReference type="InterPro" id="IPR037185">
    <property type="entry name" value="EmrE-like"/>
</dbReference>
<evidence type="ECO:0000313" key="9">
    <source>
        <dbReference type="EMBL" id="NUU61040.1"/>
    </source>
</evidence>
<feature type="transmembrane region" description="Helical" evidence="7">
    <location>
        <begin position="244"/>
        <end position="262"/>
    </location>
</feature>
<comment type="subcellular location">
    <subcellularLocation>
        <location evidence="1">Cell membrane</location>
        <topology evidence="1">Multi-pass membrane protein</topology>
    </subcellularLocation>
</comment>
<feature type="transmembrane region" description="Helical" evidence="7">
    <location>
        <begin position="98"/>
        <end position="116"/>
    </location>
</feature>
<evidence type="ECO:0000256" key="6">
    <source>
        <dbReference type="ARBA" id="ARBA00023136"/>
    </source>
</evidence>
<dbReference type="PANTHER" id="PTHR32322">
    <property type="entry name" value="INNER MEMBRANE TRANSPORTER"/>
    <property type="match status" value="1"/>
</dbReference>
<comment type="caution">
    <text evidence="9">The sequence shown here is derived from an EMBL/GenBank/DDBJ whole genome shotgun (WGS) entry which is preliminary data.</text>
</comment>
<feature type="transmembrane region" description="Helical" evidence="7">
    <location>
        <begin position="214"/>
        <end position="232"/>
    </location>
</feature>
<dbReference type="GO" id="GO:0005886">
    <property type="term" value="C:plasma membrane"/>
    <property type="evidence" value="ECO:0007669"/>
    <property type="project" value="UniProtKB-SubCell"/>
</dbReference>
<feature type="transmembrane region" description="Helical" evidence="7">
    <location>
        <begin position="180"/>
        <end position="202"/>
    </location>
</feature>
<feature type="domain" description="EamA" evidence="8">
    <location>
        <begin position="150"/>
        <end position="286"/>
    </location>
</feature>
<protein>
    <submittedName>
        <fullName evidence="9">DMT family transporter</fullName>
    </submittedName>
</protein>
<dbReference type="AlphaFoldDB" id="A0A850EMP5"/>
<evidence type="ECO:0000313" key="10">
    <source>
        <dbReference type="Proteomes" id="UP000564806"/>
    </source>
</evidence>
<dbReference type="InterPro" id="IPR050638">
    <property type="entry name" value="AA-Vitamin_Transporters"/>
</dbReference>
<feature type="transmembrane region" description="Helical" evidence="7">
    <location>
        <begin position="35"/>
        <end position="55"/>
    </location>
</feature>
<feature type="transmembrane region" description="Helical" evidence="7">
    <location>
        <begin position="128"/>
        <end position="147"/>
    </location>
</feature>
<evidence type="ECO:0000259" key="8">
    <source>
        <dbReference type="Pfam" id="PF00892"/>
    </source>
</evidence>
<evidence type="ECO:0000256" key="2">
    <source>
        <dbReference type="ARBA" id="ARBA00007362"/>
    </source>
</evidence>
<evidence type="ECO:0000256" key="5">
    <source>
        <dbReference type="ARBA" id="ARBA00022989"/>
    </source>
</evidence>
<dbReference type="EMBL" id="JABWCS010000206">
    <property type="protein sequence ID" value="NUU61040.1"/>
    <property type="molecule type" value="Genomic_DNA"/>
</dbReference>
<gene>
    <name evidence="9" type="ORF">HPT30_11840</name>
</gene>
<evidence type="ECO:0000256" key="1">
    <source>
        <dbReference type="ARBA" id="ARBA00004651"/>
    </source>
</evidence>
<proteinExistence type="inferred from homology"/>
<keyword evidence="10" id="KW-1185">Reference proteome</keyword>
<reference evidence="9" key="1">
    <citation type="submission" date="2020-06" db="EMBL/GenBank/DDBJ databases">
        <title>Paenibacillus sp. nov., isolated from soil.</title>
        <authorList>
            <person name="Seo Y.L."/>
        </authorList>
    </citation>
    <scope>NUCLEOTIDE SEQUENCE [LARGE SCALE GENOMIC DNA]</scope>
    <source>
        <strain evidence="9">JW14</strain>
    </source>
</reference>
<keyword evidence="5 7" id="KW-1133">Transmembrane helix</keyword>
<accession>A0A850EMP5</accession>
<evidence type="ECO:0000256" key="3">
    <source>
        <dbReference type="ARBA" id="ARBA00022475"/>
    </source>
</evidence>
<feature type="domain" description="EamA" evidence="8">
    <location>
        <begin position="6"/>
        <end position="139"/>
    </location>
</feature>
<dbReference type="PANTHER" id="PTHR32322:SF18">
    <property type="entry name" value="S-ADENOSYLMETHIONINE_S-ADENOSYLHOMOCYSTEINE TRANSPORTER"/>
    <property type="match status" value="1"/>
</dbReference>
<organism evidence="9 10">
    <name type="scientific">Paenibacillus agri</name>
    <dbReference type="NCBI Taxonomy" id="2744309"/>
    <lineage>
        <taxon>Bacteria</taxon>
        <taxon>Bacillati</taxon>
        <taxon>Bacillota</taxon>
        <taxon>Bacilli</taxon>
        <taxon>Bacillales</taxon>
        <taxon>Paenibacillaceae</taxon>
        <taxon>Paenibacillus</taxon>
    </lineage>
</organism>
<dbReference type="RefSeq" id="WP_175371594.1">
    <property type="nucleotide sequence ID" value="NZ_JABWCS010000206.1"/>
</dbReference>
<keyword evidence="6 7" id="KW-0472">Membrane</keyword>
<evidence type="ECO:0000256" key="4">
    <source>
        <dbReference type="ARBA" id="ARBA00022692"/>
    </source>
</evidence>
<comment type="similarity">
    <text evidence="2">Belongs to the EamA transporter family.</text>
</comment>
<evidence type="ECO:0000256" key="7">
    <source>
        <dbReference type="SAM" id="Phobius"/>
    </source>
</evidence>
<dbReference type="Proteomes" id="UP000564806">
    <property type="component" value="Unassembled WGS sequence"/>
</dbReference>
<feature type="transmembrane region" description="Helical" evidence="7">
    <location>
        <begin position="7"/>
        <end position="29"/>
    </location>
</feature>